<sequence>MSAVNAHLMRRGMEYASNRLQDSKPDEEQTPGGLVALFVLSAIIIGLIAGAIEYTYGSVVATLAAVEDPNPDIYVRIDSNDDPTKPYDPNDPEPVENARPKPITSKLRTTIKHLRSRAGFWSRFRGFSMYMSWMFVRSFLSALVPIPTGSFIGQFFAQSFISVLLCTWQMAWVHIVITEPSPKRFYQRIPNYRTWIKIAPAAVLEDVLTAAAFFLPMAIAKFSGAFYLSAGPEGTMKDICRWVGVTTIPALLAFLITIPARVIFVRVAASMLSEDEETIVPFDRSFGGKVQPEILGGSGKIGLMEAWTTFEWSSRVRLVKIMAKTFAMEVAVGVFAVIVLGIQLFIMMPKNGGQNGGQNNGTPGNAINA</sequence>
<dbReference type="EMBL" id="JAPQKH010000001">
    <property type="protein sequence ID" value="KAJ5116979.1"/>
    <property type="molecule type" value="Genomic_DNA"/>
</dbReference>
<keyword evidence="2" id="KW-0472">Membrane</keyword>
<evidence type="ECO:0000256" key="2">
    <source>
        <dbReference type="SAM" id="Phobius"/>
    </source>
</evidence>
<protein>
    <submittedName>
        <fullName evidence="3">Uncharacterized protein</fullName>
    </submittedName>
</protein>
<evidence type="ECO:0000256" key="1">
    <source>
        <dbReference type="SAM" id="MobiDB-lite"/>
    </source>
</evidence>
<evidence type="ECO:0000313" key="3">
    <source>
        <dbReference type="EMBL" id="KAJ5116979.1"/>
    </source>
</evidence>
<organism evidence="3 4">
    <name type="scientific">Penicillium angulare</name>
    <dbReference type="NCBI Taxonomy" id="116970"/>
    <lineage>
        <taxon>Eukaryota</taxon>
        <taxon>Fungi</taxon>
        <taxon>Dikarya</taxon>
        <taxon>Ascomycota</taxon>
        <taxon>Pezizomycotina</taxon>
        <taxon>Eurotiomycetes</taxon>
        <taxon>Eurotiomycetidae</taxon>
        <taxon>Eurotiales</taxon>
        <taxon>Aspergillaceae</taxon>
        <taxon>Penicillium</taxon>
    </lineage>
</organism>
<feature type="transmembrane region" description="Helical" evidence="2">
    <location>
        <begin position="326"/>
        <end position="346"/>
    </location>
</feature>
<gene>
    <name evidence="3" type="ORF">N7456_001327</name>
</gene>
<proteinExistence type="predicted"/>
<feature type="transmembrane region" description="Helical" evidence="2">
    <location>
        <begin position="242"/>
        <end position="264"/>
    </location>
</feature>
<feature type="transmembrane region" description="Helical" evidence="2">
    <location>
        <begin position="33"/>
        <end position="52"/>
    </location>
</feature>
<feature type="transmembrane region" description="Helical" evidence="2">
    <location>
        <begin position="152"/>
        <end position="177"/>
    </location>
</feature>
<keyword evidence="2" id="KW-0812">Transmembrane</keyword>
<feature type="transmembrane region" description="Helical" evidence="2">
    <location>
        <begin position="198"/>
        <end position="222"/>
    </location>
</feature>
<dbReference type="OrthoDB" id="2896006at2759"/>
<evidence type="ECO:0000313" key="4">
    <source>
        <dbReference type="Proteomes" id="UP001149165"/>
    </source>
</evidence>
<feature type="region of interest" description="Disordered" evidence="1">
    <location>
        <begin position="77"/>
        <end position="100"/>
    </location>
</feature>
<feature type="transmembrane region" description="Helical" evidence="2">
    <location>
        <begin position="127"/>
        <end position="146"/>
    </location>
</feature>
<name>A0A9W9GDT3_9EURO</name>
<reference evidence="3" key="2">
    <citation type="journal article" date="2023" name="IMA Fungus">
        <title>Comparative genomic study of the Penicillium genus elucidates a diverse pangenome and 15 lateral gene transfer events.</title>
        <authorList>
            <person name="Petersen C."/>
            <person name="Sorensen T."/>
            <person name="Nielsen M.R."/>
            <person name="Sondergaard T.E."/>
            <person name="Sorensen J.L."/>
            <person name="Fitzpatrick D.A."/>
            <person name="Frisvad J.C."/>
            <person name="Nielsen K.L."/>
        </authorList>
    </citation>
    <scope>NUCLEOTIDE SEQUENCE</scope>
    <source>
        <strain evidence="3">IBT 30069</strain>
    </source>
</reference>
<comment type="caution">
    <text evidence="3">The sequence shown here is derived from an EMBL/GenBank/DDBJ whole genome shotgun (WGS) entry which is preliminary data.</text>
</comment>
<reference evidence="3" key="1">
    <citation type="submission" date="2022-11" db="EMBL/GenBank/DDBJ databases">
        <authorList>
            <person name="Petersen C."/>
        </authorList>
    </citation>
    <scope>NUCLEOTIDE SEQUENCE</scope>
    <source>
        <strain evidence="3">IBT 30069</strain>
    </source>
</reference>
<keyword evidence="4" id="KW-1185">Reference proteome</keyword>
<keyword evidence="2" id="KW-1133">Transmembrane helix</keyword>
<accession>A0A9W9GDT3</accession>
<dbReference type="AlphaFoldDB" id="A0A9W9GDT3"/>
<dbReference type="Proteomes" id="UP001149165">
    <property type="component" value="Unassembled WGS sequence"/>
</dbReference>